<sequence length="169" mass="17383">MSAAAQRRALALAGEALLARDGGPGERRAAALLRRIAGSETPRLDLSDIAAAPTWLRLPPAACKRLAQRAALLSFAPALAKSIDGAWLGAHANAAGEDNVDWAISRADRIPEGGAQPVDSTQLTERGFGLLRATLAPRLRPLLDAPADDTCPPPLAAACVAEALEGATA</sequence>
<dbReference type="OrthoDB" id="7559390at2"/>
<accession>A0A437M6H8</accession>
<dbReference type="RefSeq" id="WP_127741732.1">
    <property type="nucleotide sequence ID" value="NZ_SACN01000001.1"/>
</dbReference>
<dbReference type="Proteomes" id="UP000282971">
    <property type="component" value="Unassembled WGS sequence"/>
</dbReference>
<name>A0A437M6H8_9SPHN</name>
<gene>
    <name evidence="1" type="ORF">EOD43_05175</name>
</gene>
<proteinExistence type="predicted"/>
<organism evidence="1 2">
    <name type="scientific">Sphingomonas crocodyli</name>
    <dbReference type="NCBI Taxonomy" id="1979270"/>
    <lineage>
        <taxon>Bacteria</taxon>
        <taxon>Pseudomonadati</taxon>
        <taxon>Pseudomonadota</taxon>
        <taxon>Alphaproteobacteria</taxon>
        <taxon>Sphingomonadales</taxon>
        <taxon>Sphingomonadaceae</taxon>
        <taxon>Sphingomonas</taxon>
    </lineage>
</organism>
<comment type="caution">
    <text evidence="1">The sequence shown here is derived from an EMBL/GenBank/DDBJ whole genome shotgun (WGS) entry which is preliminary data.</text>
</comment>
<dbReference type="AlphaFoldDB" id="A0A437M6H8"/>
<protein>
    <submittedName>
        <fullName evidence="1">Uncharacterized protein</fullName>
    </submittedName>
</protein>
<dbReference type="EMBL" id="SACN01000001">
    <property type="protein sequence ID" value="RVT93282.1"/>
    <property type="molecule type" value="Genomic_DNA"/>
</dbReference>
<reference evidence="1 2" key="1">
    <citation type="submission" date="2019-01" db="EMBL/GenBank/DDBJ databases">
        <authorList>
            <person name="Chen W.-M."/>
        </authorList>
    </citation>
    <scope>NUCLEOTIDE SEQUENCE [LARGE SCALE GENOMIC DNA]</scope>
    <source>
        <strain evidence="1 2">CCP-7</strain>
    </source>
</reference>
<keyword evidence="2" id="KW-1185">Reference proteome</keyword>
<evidence type="ECO:0000313" key="1">
    <source>
        <dbReference type="EMBL" id="RVT93282.1"/>
    </source>
</evidence>
<evidence type="ECO:0000313" key="2">
    <source>
        <dbReference type="Proteomes" id="UP000282971"/>
    </source>
</evidence>